<gene>
    <name evidence="2" type="ORF">PHMEG_0009359</name>
</gene>
<name>A0A225WGE4_9STRA</name>
<organism evidence="2 3">
    <name type="scientific">Phytophthora megakarya</name>
    <dbReference type="NCBI Taxonomy" id="4795"/>
    <lineage>
        <taxon>Eukaryota</taxon>
        <taxon>Sar</taxon>
        <taxon>Stramenopiles</taxon>
        <taxon>Oomycota</taxon>
        <taxon>Peronosporomycetes</taxon>
        <taxon>Peronosporales</taxon>
        <taxon>Peronosporaceae</taxon>
        <taxon>Phytophthora</taxon>
    </lineage>
</organism>
<evidence type="ECO:0000313" key="3">
    <source>
        <dbReference type="Proteomes" id="UP000198211"/>
    </source>
</evidence>
<protein>
    <submittedName>
        <fullName evidence="2">Uncharacterized protein</fullName>
    </submittedName>
</protein>
<accession>A0A225WGE4</accession>
<dbReference type="Proteomes" id="UP000198211">
    <property type="component" value="Unassembled WGS sequence"/>
</dbReference>
<proteinExistence type="predicted"/>
<evidence type="ECO:0000313" key="2">
    <source>
        <dbReference type="EMBL" id="OWZ16793.1"/>
    </source>
</evidence>
<reference evidence="3" key="1">
    <citation type="submission" date="2017-03" db="EMBL/GenBank/DDBJ databases">
        <title>Phytopthora megakarya and P. palmivora, two closely related causual agents of cacao black pod achieved similar genome size and gene model numbers by different mechanisms.</title>
        <authorList>
            <person name="Ali S."/>
            <person name="Shao J."/>
            <person name="Larry D.J."/>
            <person name="Kronmiller B."/>
            <person name="Shen D."/>
            <person name="Strem M.D."/>
            <person name="Melnick R.L."/>
            <person name="Guiltinan M.J."/>
            <person name="Tyler B.M."/>
            <person name="Meinhardt L.W."/>
            <person name="Bailey B.A."/>
        </authorList>
    </citation>
    <scope>NUCLEOTIDE SEQUENCE [LARGE SCALE GENOMIC DNA]</scope>
    <source>
        <strain evidence="3">zdho120</strain>
    </source>
</reference>
<comment type="caution">
    <text evidence="2">The sequence shown here is derived from an EMBL/GenBank/DDBJ whole genome shotgun (WGS) entry which is preliminary data.</text>
</comment>
<dbReference type="EMBL" id="NBNE01000869">
    <property type="protein sequence ID" value="OWZ16793.1"/>
    <property type="molecule type" value="Genomic_DNA"/>
</dbReference>
<feature type="region of interest" description="Disordered" evidence="1">
    <location>
        <begin position="44"/>
        <end position="73"/>
    </location>
</feature>
<dbReference type="AlphaFoldDB" id="A0A225WGE4"/>
<evidence type="ECO:0000256" key="1">
    <source>
        <dbReference type="SAM" id="MobiDB-lite"/>
    </source>
</evidence>
<feature type="compositionally biased region" description="Polar residues" evidence="1">
    <location>
        <begin position="117"/>
        <end position="126"/>
    </location>
</feature>
<sequence>MAPKVSSAFAFHEQEQLHKNSSILAYTGDVGQNYLDLGDQENEQNSAIPRRHSMSTERKKTSNNSRLTSLSSSLNSARSAVASHAKKLHVRESTRHAISQLRKSIVKASSRPECKESSTQTQSNQFDNDHYTGHHTELENGYECMYAEVSLGNSKGLTHSRESTTGIGRLLPTRPWVKTSKLTRRFGEELY</sequence>
<feature type="compositionally biased region" description="Low complexity" evidence="1">
    <location>
        <begin position="62"/>
        <end position="73"/>
    </location>
</feature>
<keyword evidence="3" id="KW-1185">Reference proteome</keyword>
<feature type="region of interest" description="Disordered" evidence="1">
    <location>
        <begin position="105"/>
        <end position="129"/>
    </location>
</feature>
<dbReference type="OrthoDB" id="127071at2759"/>